<keyword evidence="3" id="KW-1185">Reference proteome</keyword>
<protein>
    <submittedName>
        <fullName evidence="2">Uncharacterized protein</fullName>
    </submittedName>
</protein>
<evidence type="ECO:0000313" key="3">
    <source>
        <dbReference type="Proteomes" id="UP000501690"/>
    </source>
</evidence>
<proteinExistence type="predicted"/>
<feature type="region of interest" description="Disordered" evidence="1">
    <location>
        <begin position="269"/>
        <end position="335"/>
    </location>
</feature>
<feature type="compositionally biased region" description="Low complexity" evidence="1">
    <location>
        <begin position="167"/>
        <end position="178"/>
    </location>
</feature>
<dbReference type="EMBL" id="CP039350">
    <property type="protein sequence ID" value="QCD96086.1"/>
    <property type="molecule type" value="Genomic_DNA"/>
</dbReference>
<feature type="region of interest" description="Disordered" evidence="1">
    <location>
        <begin position="161"/>
        <end position="240"/>
    </location>
</feature>
<dbReference type="Proteomes" id="UP000501690">
    <property type="component" value="Linkage Group LG6"/>
</dbReference>
<accession>A0A4D6M7J3</accession>
<evidence type="ECO:0000256" key="1">
    <source>
        <dbReference type="SAM" id="MobiDB-lite"/>
    </source>
</evidence>
<reference evidence="2 3" key="1">
    <citation type="submission" date="2019-04" db="EMBL/GenBank/DDBJ databases">
        <title>An improved genome assembly and genetic linkage map for asparagus bean, Vigna unguiculata ssp. sesquipedialis.</title>
        <authorList>
            <person name="Xia Q."/>
            <person name="Zhang R."/>
            <person name="Dong Y."/>
        </authorList>
    </citation>
    <scope>NUCLEOTIDE SEQUENCE [LARGE SCALE GENOMIC DNA]</scope>
    <source>
        <tissue evidence="2">Leaf</tissue>
    </source>
</reference>
<feature type="compositionally biased region" description="Basic and acidic residues" evidence="1">
    <location>
        <begin position="193"/>
        <end position="204"/>
    </location>
</feature>
<feature type="compositionally biased region" description="Low complexity" evidence="1">
    <location>
        <begin position="269"/>
        <end position="287"/>
    </location>
</feature>
<gene>
    <name evidence="2" type="ORF">DEO72_LG6g788</name>
</gene>
<organism evidence="2 3">
    <name type="scientific">Vigna unguiculata</name>
    <name type="common">Cowpea</name>
    <dbReference type="NCBI Taxonomy" id="3917"/>
    <lineage>
        <taxon>Eukaryota</taxon>
        <taxon>Viridiplantae</taxon>
        <taxon>Streptophyta</taxon>
        <taxon>Embryophyta</taxon>
        <taxon>Tracheophyta</taxon>
        <taxon>Spermatophyta</taxon>
        <taxon>Magnoliopsida</taxon>
        <taxon>eudicotyledons</taxon>
        <taxon>Gunneridae</taxon>
        <taxon>Pentapetalae</taxon>
        <taxon>rosids</taxon>
        <taxon>fabids</taxon>
        <taxon>Fabales</taxon>
        <taxon>Fabaceae</taxon>
        <taxon>Papilionoideae</taxon>
        <taxon>50 kb inversion clade</taxon>
        <taxon>NPAAA clade</taxon>
        <taxon>indigoferoid/millettioid clade</taxon>
        <taxon>Phaseoleae</taxon>
        <taxon>Vigna</taxon>
    </lineage>
</organism>
<dbReference type="AlphaFoldDB" id="A0A4D6M7J3"/>
<feature type="compositionally biased region" description="Basic and acidic residues" evidence="1">
    <location>
        <begin position="316"/>
        <end position="335"/>
    </location>
</feature>
<evidence type="ECO:0000313" key="2">
    <source>
        <dbReference type="EMBL" id="QCD96086.1"/>
    </source>
</evidence>
<name>A0A4D6M7J3_VIGUN</name>
<sequence length="335" mass="37269">MFLVVETAGRRSVPLLTWTGCGRVQERDSWWWLRRDSSWCGGRISRWTVGGVVAVLVESWFSVVVVWSSRERREKLQSPPLLGFYDTFRSHSAWSSLAHVSALQLAVIPHWSILVAFVRVPWVSRFPASFIQVREARTSLFNVIVSMAVATTVKLAQASSSRLGEVSRGSPRPPRANGRPGGSFNFEQASVSPRRESRLSENVRRPLFQIREVSRGSPRPPRASGRPGGSFSFEQASVSSRRDPVSYTHLELISPRRGEILSLIHISSSSRLGEVSRGSPRPPRASGRPGGSFSFEQASVSSRRDPVSYTHLELISPRRDARGNRGQQGRDEPAA</sequence>